<name>A0AA44DG88_STRE0</name>
<sequence length="299" mass="33683">MTTMTTGPRRTVWRAVWHEIHLSWLFIRSDRWTTVFPATCFVLAAAVHTRLPPGQTAVAVALGALYFWLFVYEHTLANQLVGVEEDRVNKPLRPLVCGRSSVRGARLRLIAVRIAFPVYGYCLGVLEWALLWQVLSLLQHECGWGRHWLGRNLYAGIGVVAQLAAAWQIVAPVTPDAWRWIATLTVTVTLLMSVQDLRDITGDRAVGRSTMPLVFGERNTRVFLCAGFALGPLAIHHFLMAPAGPHWWVLATDAVLGGLSLLLAFRVVLRRGRRNDQHTYRLVEQWYTLALAASLYILR</sequence>
<evidence type="ECO:0000256" key="3">
    <source>
        <dbReference type="ARBA" id="ARBA00022989"/>
    </source>
</evidence>
<evidence type="ECO:0000313" key="7">
    <source>
        <dbReference type="Proteomes" id="UP000570003"/>
    </source>
</evidence>
<reference evidence="6 7" key="1">
    <citation type="submission" date="2020-04" db="EMBL/GenBank/DDBJ databases">
        <title>MicrobeNet Type strains.</title>
        <authorList>
            <person name="Nicholson A.C."/>
        </authorList>
    </citation>
    <scope>NUCLEOTIDE SEQUENCE [LARGE SCALE GENOMIC DNA]</scope>
    <source>
        <strain evidence="6 7">DSM 40738</strain>
    </source>
</reference>
<accession>A0AA44DG88</accession>
<dbReference type="EMBL" id="JAAXOU010000238">
    <property type="protein sequence ID" value="NKY15870.1"/>
    <property type="molecule type" value="Genomic_DNA"/>
</dbReference>
<dbReference type="AlphaFoldDB" id="A0AA44DG88"/>
<gene>
    <name evidence="6" type="ORF">HGA06_17515</name>
</gene>
<comment type="subcellular location">
    <subcellularLocation>
        <location evidence="1">Membrane</location>
        <topology evidence="1">Multi-pass membrane protein</topology>
    </subcellularLocation>
</comment>
<dbReference type="RefSeq" id="WP_168440113.1">
    <property type="nucleotide sequence ID" value="NZ_JAAXOU010000238.1"/>
</dbReference>
<protein>
    <submittedName>
        <fullName evidence="6">UbiA family prenyltransferase</fullName>
    </submittedName>
</protein>
<evidence type="ECO:0000256" key="2">
    <source>
        <dbReference type="ARBA" id="ARBA00022692"/>
    </source>
</evidence>
<evidence type="ECO:0000256" key="5">
    <source>
        <dbReference type="SAM" id="Phobius"/>
    </source>
</evidence>
<feature type="transmembrane region" description="Helical" evidence="5">
    <location>
        <begin position="110"/>
        <end position="132"/>
    </location>
</feature>
<feature type="transmembrane region" description="Helical" evidence="5">
    <location>
        <begin position="177"/>
        <end position="194"/>
    </location>
</feature>
<keyword evidence="3 5" id="KW-1133">Transmembrane helix</keyword>
<dbReference type="PANTHER" id="PTHR42723">
    <property type="entry name" value="CHLOROPHYLL SYNTHASE"/>
    <property type="match status" value="1"/>
</dbReference>
<evidence type="ECO:0000256" key="4">
    <source>
        <dbReference type="ARBA" id="ARBA00023136"/>
    </source>
</evidence>
<keyword evidence="7" id="KW-1185">Reference proteome</keyword>
<organism evidence="6 7">
    <name type="scientific">Streptomyces somaliensis (strain ATCC 33201 / DSM 40738 / JCM 12659 / KCTC 9044 / NCTC 11332 / NRRL B-12077 / IP 733)</name>
    <dbReference type="NCBI Taxonomy" id="1134445"/>
    <lineage>
        <taxon>Bacteria</taxon>
        <taxon>Bacillati</taxon>
        <taxon>Actinomycetota</taxon>
        <taxon>Actinomycetes</taxon>
        <taxon>Kitasatosporales</taxon>
        <taxon>Streptomycetaceae</taxon>
        <taxon>Streptomyces</taxon>
    </lineage>
</organism>
<evidence type="ECO:0000313" key="6">
    <source>
        <dbReference type="EMBL" id="NKY15870.1"/>
    </source>
</evidence>
<keyword evidence="4 5" id="KW-0472">Membrane</keyword>
<evidence type="ECO:0000256" key="1">
    <source>
        <dbReference type="ARBA" id="ARBA00004141"/>
    </source>
</evidence>
<comment type="caution">
    <text evidence="6">The sequence shown here is derived from an EMBL/GenBank/DDBJ whole genome shotgun (WGS) entry which is preliminary data.</text>
</comment>
<dbReference type="InterPro" id="IPR044878">
    <property type="entry name" value="UbiA_sf"/>
</dbReference>
<feature type="transmembrane region" description="Helical" evidence="5">
    <location>
        <begin position="222"/>
        <end position="241"/>
    </location>
</feature>
<dbReference type="InterPro" id="IPR050475">
    <property type="entry name" value="Prenyltransferase_related"/>
</dbReference>
<dbReference type="GO" id="GO:0016020">
    <property type="term" value="C:membrane"/>
    <property type="evidence" value="ECO:0007669"/>
    <property type="project" value="UniProtKB-SubCell"/>
</dbReference>
<dbReference type="Pfam" id="PF01040">
    <property type="entry name" value="UbiA"/>
    <property type="match status" value="1"/>
</dbReference>
<feature type="transmembrane region" description="Helical" evidence="5">
    <location>
        <begin position="247"/>
        <end position="269"/>
    </location>
</feature>
<keyword evidence="2 5" id="KW-0812">Transmembrane</keyword>
<dbReference type="Gene3D" id="1.10.357.140">
    <property type="entry name" value="UbiA prenyltransferase"/>
    <property type="match status" value="1"/>
</dbReference>
<dbReference type="PANTHER" id="PTHR42723:SF1">
    <property type="entry name" value="CHLOROPHYLL SYNTHASE, CHLOROPLASTIC"/>
    <property type="match status" value="1"/>
</dbReference>
<dbReference type="CDD" id="cd13965">
    <property type="entry name" value="PT_UbiA_3"/>
    <property type="match status" value="1"/>
</dbReference>
<dbReference type="Proteomes" id="UP000570003">
    <property type="component" value="Unassembled WGS sequence"/>
</dbReference>
<dbReference type="InterPro" id="IPR000537">
    <property type="entry name" value="UbiA_prenyltransferase"/>
</dbReference>
<dbReference type="GO" id="GO:0016765">
    <property type="term" value="F:transferase activity, transferring alkyl or aryl (other than methyl) groups"/>
    <property type="evidence" value="ECO:0007669"/>
    <property type="project" value="InterPro"/>
</dbReference>
<proteinExistence type="predicted"/>